<organism evidence="7 8">
    <name type="scientific">Pontibacter silvestris</name>
    <dbReference type="NCBI Taxonomy" id="2305183"/>
    <lineage>
        <taxon>Bacteria</taxon>
        <taxon>Pseudomonadati</taxon>
        <taxon>Bacteroidota</taxon>
        <taxon>Cytophagia</taxon>
        <taxon>Cytophagales</taxon>
        <taxon>Hymenobacteraceae</taxon>
        <taxon>Pontibacter</taxon>
    </lineage>
</organism>
<dbReference type="Pfam" id="PF07676">
    <property type="entry name" value="PD40"/>
    <property type="match status" value="2"/>
</dbReference>
<dbReference type="PANTHER" id="PTHR30329">
    <property type="entry name" value="STATOR ELEMENT OF FLAGELLAR MOTOR COMPLEX"/>
    <property type="match status" value="1"/>
</dbReference>
<dbReference type="SUPFAM" id="SSF82171">
    <property type="entry name" value="DPP6 N-terminal domain-like"/>
    <property type="match status" value="1"/>
</dbReference>
<evidence type="ECO:0000313" key="7">
    <source>
        <dbReference type="EMBL" id="MFD2068780.1"/>
    </source>
</evidence>
<dbReference type="InterPro" id="IPR036737">
    <property type="entry name" value="OmpA-like_sf"/>
</dbReference>
<dbReference type="CDD" id="cd07185">
    <property type="entry name" value="OmpA_C-like"/>
    <property type="match status" value="1"/>
</dbReference>
<dbReference type="InterPro" id="IPR006664">
    <property type="entry name" value="OMP_bac"/>
</dbReference>
<name>A0ABW4X3B4_9BACT</name>
<dbReference type="SUPFAM" id="SSF48452">
    <property type="entry name" value="TPR-like"/>
    <property type="match status" value="1"/>
</dbReference>
<feature type="domain" description="OmpA-like" evidence="6">
    <location>
        <begin position="540"/>
        <end position="659"/>
    </location>
</feature>
<dbReference type="InterPro" id="IPR011990">
    <property type="entry name" value="TPR-like_helical_dom_sf"/>
</dbReference>
<dbReference type="Gene3D" id="3.30.1330.60">
    <property type="entry name" value="OmpA-like domain"/>
    <property type="match status" value="1"/>
</dbReference>
<keyword evidence="5" id="KW-0732">Signal</keyword>
<dbReference type="InterPro" id="IPR011659">
    <property type="entry name" value="WD40"/>
</dbReference>
<evidence type="ECO:0000256" key="3">
    <source>
        <dbReference type="ARBA" id="ARBA00023237"/>
    </source>
</evidence>
<evidence type="ECO:0000256" key="5">
    <source>
        <dbReference type="SAM" id="SignalP"/>
    </source>
</evidence>
<dbReference type="SUPFAM" id="SSF103088">
    <property type="entry name" value="OmpA-like"/>
    <property type="match status" value="1"/>
</dbReference>
<dbReference type="InterPro" id="IPR050330">
    <property type="entry name" value="Bact_OuterMem_StrucFunc"/>
</dbReference>
<comment type="subcellular location">
    <subcellularLocation>
        <location evidence="1">Cell outer membrane</location>
    </subcellularLocation>
</comment>
<dbReference type="PANTHER" id="PTHR30329:SF21">
    <property type="entry name" value="LIPOPROTEIN YIAD-RELATED"/>
    <property type="match status" value="1"/>
</dbReference>
<accession>A0ABW4X3B4</accession>
<gene>
    <name evidence="7" type="ORF">ACFSKU_17955</name>
</gene>
<evidence type="ECO:0000256" key="1">
    <source>
        <dbReference type="ARBA" id="ARBA00004442"/>
    </source>
</evidence>
<dbReference type="Pfam" id="PF00691">
    <property type="entry name" value="OmpA"/>
    <property type="match status" value="1"/>
</dbReference>
<evidence type="ECO:0000313" key="8">
    <source>
        <dbReference type="Proteomes" id="UP001597369"/>
    </source>
</evidence>
<sequence length="659" mass="74909">MNYKFIPLYLIAAATLVFSPLTQAQSSKLRKANKFYENYDYALALEQYNKVAAKRKPDLYVAQHIAACYRQMRHNEEAEKWYGTVVSMAGHDPVNLYYYAEVLRSNGKYKEAKEYYMRWGEELPVMSDRAQEYLKACDIAAFWLNKLPVAEVKPLQELNYANSSDFSPMQFGDGIIFTSDRGAKVNDKKNKTFGWTARPYLQLFSVHKDEQGRWGNPMPLKDAVNSDYHNATASAAQNGQTLYFTRTHMVKRRYGNADPTGWTKEAEVAEYVNRLGIYTAERKEGMWSNIQPFAFNNLNEYSVGHPVLSPDGNVLYFASDMPGGEGQTDIYYTTRQKDGNWGEPVNAGTAINTSGRESFPYIDKNGKLFFASDGHLGMGGLDIFEAEGEHGEWSDVKNMGYPINTPQNDYGIMFTEEEEEGLLSSDRTSEDGTTDIFSFKMLQKPVVLAIATLETKQNTQKRNEQVALPQVRVAVSQQNIPDSTVIWSDTKGEYFMDARKGNAYTFTGYKDGYLKQAAQLQVPATAPDTVQVALLLYKNEVNKAIVLDNIYYDLDKWDIRPDAAKELDKLVRVLKENPTIRIEMGSHTDSRESESYNQQLSERRAQAAVDYLVSKGIDINRLEARGYGKTRLINRCADGVICSEEEHQLNRRTEFKIIK</sequence>
<evidence type="ECO:0000256" key="4">
    <source>
        <dbReference type="PROSITE-ProRule" id="PRU00473"/>
    </source>
</evidence>
<dbReference type="InterPro" id="IPR006665">
    <property type="entry name" value="OmpA-like"/>
</dbReference>
<keyword evidence="3" id="KW-0998">Cell outer membrane</keyword>
<comment type="caution">
    <text evidence="7">The sequence shown here is derived from an EMBL/GenBank/DDBJ whole genome shotgun (WGS) entry which is preliminary data.</text>
</comment>
<dbReference type="RefSeq" id="WP_229959264.1">
    <property type="nucleotide sequence ID" value="NZ_JAJJWI010000004.1"/>
</dbReference>
<dbReference type="EMBL" id="JBHUHV010000054">
    <property type="protein sequence ID" value="MFD2068780.1"/>
    <property type="molecule type" value="Genomic_DNA"/>
</dbReference>
<evidence type="ECO:0000256" key="2">
    <source>
        <dbReference type="ARBA" id="ARBA00023136"/>
    </source>
</evidence>
<keyword evidence="2 4" id="KW-0472">Membrane</keyword>
<dbReference type="PROSITE" id="PS51123">
    <property type="entry name" value="OMPA_2"/>
    <property type="match status" value="1"/>
</dbReference>
<dbReference type="PRINTS" id="PR01021">
    <property type="entry name" value="OMPADOMAIN"/>
</dbReference>
<dbReference type="Gene3D" id="1.25.40.10">
    <property type="entry name" value="Tetratricopeptide repeat domain"/>
    <property type="match status" value="1"/>
</dbReference>
<proteinExistence type="predicted"/>
<evidence type="ECO:0000259" key="6">
    <source>
        <dbReference type="PROSITE" id="PS51123"/>
    </source>
</evidence>
<feature type="signal peptide" evidence="5">
    <location>
        <begin position="1"/>
        <end position="24"/>
    </location>
</feature>
<reference evidence="8" key="1">
    <citation type="journal article" date="2019" name="Int. J. Syst. Evol. Microbiol.">
        <title>The Global Catalogue of Microorganisms (GCM) 10K type strain sequencing project: providing services to taxonomists for standard genome sequencing and annotation.</title>
        <authorList>
            <consortium name="The Broad Institute Genomics Platform"/>
            <consortium name="The Broad Institute Genome Sequencing Center for Infectious Disease"/>
            <person name="Wu L."/>
            <person name="Ma J."/>
        </authorList>
    </citation>
    <scope>NUCLEOTIDE SEQUENCE [LARGE SCALE GENOMIC DNA]</scope>
    <source>
        <strain evidence="8">JCM 16545</strain>
    </source>
</reference>
<keyword evidence="8" id="KW-1185">Reference proteome</keyword>
<feature type="chain" id="PRO_5047462848" evidence="5">
    <location>
        <begin position="25"/>
        <end position="659"/>
    </location>
</feature>
<protein>
    <submittedName>
        <fullName evidence="7">OmpA family protein</fullName>
    </submittedName>
</protein>
<dbReference type="Proteomes" id="UP001597369">
    <property type="component" value="Unassembled WGS sequence"/>
</dbReference>